<dbReference type="Proteomes" id="UP000705508">
    <property type="component" value="Unassembled WGS sequence"/>
</dbReference>
<dbReference type="GO" id="GO:0003677">
    <property type="term" value="F:DNA binding"/>
    <property type="evidence" value="ECO:0007669"/>
    <property type="project" value="InterPro"/>
</dbReference>
<keyword evidence="4" id="KW-0680">Restriction system</keyword>
<evidence type="ECO:0000256" key="1">
    <source>
        <dbReference type="ARBA" id="ARBA00006594"/>
    </source>
</evidence>
<keyword evidence="3" id="KW-0808">Transferase</keyword>
<dbReference type="InterPro" id="IPR002941">
    <property type="entry name" value="DNA_methylase_N4/N6"/>
</dbReference>
<dbReference type="PANTHER" id="PTHR13370">
    <property type="entry name" value="RNA METHYLASE-RELATED"/>
    <property type="match status" value="1"/>
</dbReference>
<dbReference type="Gene3D" id="3.40.50.150">
    <property type="entry name" value="Vaccinia Virus protein VP39"/>
    <property type="match status" value="1"/>
</dbReference>
<reference evidence="7" key="1">
    <citation type="submission" date="2020-08" db="EMBL/GenBank/DDBJ databases">
        <authorList>
            <person name="Cejkova D."/>
            <person name="Kubasova T."/>
            <person name="Jahodarova E."/>
            <person name="Rychlik I."/>
        </authorList>
    </citation>
    <scope>NUCLEOTIDE SEQUENCE</scope>
    <source>
        <strain evidence="7">An582</strain>
    </source>
</reference>
<dbReference type="GO" id="GO:0032259">
    <property type="term" value="P:methylation"/>
    <property type="evidence" value="ECO:0007669"/>
    <property type="project" value="UniProtKB-KW"/>
</dbReference>
<evidence type="ECO:0000313" key="8">
    <source>
        <dbReference type="Proteomes" id="UP000705508"/>
    </source>
</evidence>
<organism evidence="7 8">
    <name type="scientific">Mordavella massiliensis</name>
    <dbReference type="NCBI Taxonomy" id="1871024"/>
    <lineage>
        <taxon>Bacteria</taxon>
        <taxon>Bacillati</taxon>
        <taxon>Bacillota</taxon>
        <taxon>Clostridia</taxon>
        <taxon>Eubacteriales</taxon>
        <taxon>Clostridiaceae</taxon>
        <taxon>Mordavella</taxon>
    </lineage>
</organism>
<comment type="caution">
    <text evidence="7">The sequence shown here is derived from an EMBL/GenBank/DDBJ whole genome shotgun (WGS) entry which is preliminary data.</text>
</comment>
<dbReference type="GO" id="GO:0005737">
    <property type="term" value="C:cytoplasm"/>
    <property type="evidence" value="ECO:0007669"/>
    <property type="project" value="TreeGrafter"/>
</dbReference>
<evidence type="ECO:0000256" key="3">
    <source>
        <dbReference type="ARBA" id="ARBA00022679"/>
    </source>
</evidence>
<evidence type="ECO:0000259" key="6">
    <source>
        <dbReference type="Pfam" id="PF01555"/>
    </source>
</evidence>
<keyword evidence="2" id="KW-0489">Methyltransferase</keyword>
<dbReference type="EC" id="2.1.1.-" evidence="5"/>
<feature type="domain" description="DNA methylase N-4/N-6" evidence="6">
    <location>
        <begin position="20"/>
        <end position="222"/>
    </location>
</feature>
<dbReference type="Pfam" id="PF01555">
    <property type="entry name" value="N6_N4_Mtase"/>
    <property type="match status" value="1"/>
</dbReference>
<evidence type="ECO:0000256" key="4">
    <source>
        <dbReference type="ARBA" id="ARBA00022747"/>
    </source>
</evidence>
<reference evidence="7" key="2">
    <citation type="journal article" date="2021" name="Sci. Rep.">
        <title>The distribution of antibiotic resistance genes in chicken gut microbiota commensals.</title>
        <authorList>
            <person name="Juricova H."/>
            <person name="Matiasovicova J."/>
            <person name="Kubasova T."/>
            <person name="Cejkova D."/>
            <person name="Rychlik I."/>
        </authorList>
    </citation>
    <scope>NUCLEOTIDE SEQUENCE</scope>
    <source>
        <strain evidence="7">An582</strain>
    </source>
</reference>
<dbReference type="PRINTS" id="PR00508">
    <property type="entry name" value="S21N4MTFRASE"/>
</dbReference>
<dbReference type="SUPFAM" id="SSF53335">
    <property type="entry name" value="S-adenosyl-L-methionine-dependent methyltransferases"/>
    <property type="match status" value="1"/>
</dbReference>
<dbReference type="InterPro" id="IPR029063">
    <property type="entry name" value="SAM-dependent_MTases_sf"/>
</dbReference>
<evidence type="ECO:0000313" key="7">
    <source>
        <dbReference type="EMBL" id="MBM6947844.1"/>
    </source>
</evidence>
<comment type="similarity">
    <text evidence="1 5">Belongs to the N(4)/N(6)-methyltransferase family.</text>
</comment>
<dbReference type="AlphaFoldDB" id="A0A939BGE8"/>
<protein>
    <recommendedName>
        <fullName evidence="5">Methyltransferase</fullName>
        <ecNumber evidence="5">2.1.1.-</ecNumber>
    </recommendedName>
</protein>
<dbReference type="InterPro" id="IPR002052">
    <property type="entry name" value="DNA_methylase_N6_adenine_CS"/>
</dbReference>
<name>A0A939BGE8_9CLOT</name>
<accession>A0A939BGE8</accession>
<proteinExistence type="inferred from homology"/>
<dbReference type="GO" id="GO:0009307">
    <property type="term" value="P:DNA restriction-modification system"/>
    <property type="evidence" value="ECO:0007669"/>
    <property type="project" value="UniProtKB-KW"/>
</dbReference>
<dbReference type="PROSITE" id="PS00092">
    <property type="entry name" value="N6_MTASE"/>
    <property type="match status" value="1"/>
</dbReference>
<dbReference type="EMBL" id="JACJKS010000004">
    <property type="protein sequence ID" value="MBM6947844.1"/>
    <property type="molecule type" value="Genomic_DNA"/>
</dbReference>
<evidence type="ECO:0000256" key="2">
    <source>
        <dbReference type="ARBA" id="ARBA00022603"/>
    </source>
</evidence>
<dbReference type="InterPro" id="IPR001091">
    <property type="entry name" value="RM_Methyltransferase"/>
</dbReference>
<evidence type="ECO:0000256" key="5">
    <source>
        <dbReference type="RuleBase" id="RU362026"/>
    </source>
</evidence>
<sequence>MILKQTDCRSYMRELPDHSVDLILTDPPYNIAKYSTGNILLPGRSAVNNDLGEWDLQELDPFDFVGEFKRILKPDGNVFIFTSYNLIGRWHEAFDPEYDTFQFFIWHKTNPMPKIYKNGFLNSCEMIVCLWNKGHKWNFTRQNEMHNYFECSICMGKERLKNPKHPSQKPLKLLKHLINIASNEGDTVFDPFMGVGSTGVAAIHLERNFIGCEIDPVFFDAAEIRIHEEKERSAK</sequence>
<dbReference type="PANTHER" id="PTHR13370:SF3">
    <property type="entry name" value="TRNA (GUANINE(10)-N2)-METHYLTRANSFERASE HOMOLOG"/>
    <property type="match status" value="1"/>
</dbReference>
<dbReference type="GO" id="GO:0008170">
    <property type="term" value="F:N-methyltransferase activity"/>
    <property type="evidence" value="ECO:0007669"/>
    <property type="project" value="InterPro"/>
</dbReference>
<gene>
    <name evidence="7" type="ORF">H6A20_04075</name>
</gene>